<reference evidence="1 2" key="1">
    <citation type="journal article" date="2016" name="Sci. Rep.">
        <title>Metabolic traits of an uncultured archaeal lineage -MSBL1- from brine pools of the Red Sea.</title>
        <authorList>
            <person name="Mwirichia R."/>
            <person name="Alam I."/>
            <person name="Rashid M."/>
            <person name="Vinu M."/>
            <person name="Ba-Alawi W."/>
            <person name="Anthony Kamau A."/>
            <person name="Kamanda Ngugi D."/>
            <person name="Goker M."/>
            <person name="Klenk H.P."/>
            <person name="Bajic V."/>
            <person name="Stingl U."/>
        </authorList>
    </citation>
    <scope>NUCLEOTIDE SEQUENCE [LARGE SCALE GENOMIC DNA]</scope>
    <source>
        <strain evidence="1">SCGC-AAA833F18</strain>
    </source>
</reference>
<evidence type="ECO:0000313" key="2">
    <source>
        <dbReference type="Proteomes" id="UP000070399"/>
    </source>
</evidence>
<sequence length="185" mass="21035">RIESGELELTSLGVRDEPSPLALLAWKKRALTFEPVSPKRMRMLILASTRARLLSEERTFACTKCKDWVEVKPIHKLEDKPTCPKCDSESIGLIEKEPRSVRRILRRVKKSSKSGKKSKTWRELKETSKLLSKYGKTAAIALAGRGLTPKSAEGILSEEDELSDKFLDLVMKEEKKSLFSRYKIS</sequence>
<evidence type="ECO:0000313" key="1">
    <source>
        <dbReference type="EMBL" id="KXB09105.1"/>
    </source>
</evidence>
<dbReference type="EMBL" id="LHYO01000018">
    <property type="protein sequence ID" value="KXB09105.1"/>
    <property type="molecule type" value="Genomic_DNA"/>
</dbReference>
<feature type="non-terminal residue" evidence="1">
    <location>
        <position position="1"/>
    </location>
</feature>
<proteinExistence type="predicted"/>
<evidence type="ECO:0008006" key="3">
    <source>
        <dbReference type="Google" id="ProtNLM"/>
    </source>
</evidence>
<dbReference type="Proteomes" id="UP000070399">
    <property type="component" value="Unassembled WGS sequence"/>
</dbReference>
<organism evidence="1 2">
    <name type="scientific">candidate division MSBL1 archaeon SCGC-AAA833F18</name>
    <dbReference type="NCBI Taxonomy" id="1698257"/>
    <lineage>
        <taxon>Archaea</taxon>
        <taxon>Methanobacteriati</taxon>
        <taxon>Methanobacteriota</taxon>
        <taxon>candidate division MSBL1</taxon>
    </lineage>
</organism>
<gene>
    <name evidence="1" type="ORF">AKJ35_01390</name>
</gene>
<name>A0A133VRR5_9EURY</name>
<accession>A0A133VRR5</accession>
<protein>
    <recommendedName>
        <fullName evidence="3">DEAD/H associated domain-containing protein</fullName>
    </recommendedName>
</protein>
<comment type="caution">
    <text evidence="1">The sequence shown here is derived from an EMBL/GenBank/DDBJ whole genome shotgun (WGS) entry which is preliminary data.</text>
</comment>
<keyword evidence="2" id="KW-1185">Reference proteome</keyword>
<dbReference type="AlphaFoldDB" id="A0A133VRR5"/>